<dbReference type="EMBL" id="BAAAPN010000057">
    <property type="protein sequence ID" value="GAA1766861.1"/>
    <property type="molecule type" value="Genomic_DNA"/>
</dbReference>
<organism evidence="1 2">
    <name type="scientific">Nostocoides vanveenii</name>
    <dbReference type="NCBI Taxonomy" id="330835"/>
    <lineage>
        <taxon>Bacteria</taxon>
        <taxon>Bacillati</taxon>
        <taxon>Actinomycetota</taxon>
        <taxon>Actinomycetes</taxon>
        <taxon>Micrococcales</taxon>
        <taxon>Intrasporangiaceae</taxon>
        <taxon>Nostocoides</taxon>
    </lineage>
</organism>
<protein>
    <submittedName>
        <fullName evidence="1">Streptomycin 6-kinase</fullName>
    </submittedName>
</protein>
<evidence type="ECO:0000313" key="1">
    <source>
        <dbReference type="EMBL" id="GAA1766861.1"/>
    </source>
</evidence>
<dbReference type="RefSeq" id="WP_344067307.1">
    <property type="nucleotide sequence ID" value="NZ_BAAAPN010000057.1"/>
</dbReference>
<dbReference type="Pfam" id="PF04655">
    <property type="entry name" value="APH_6_hur"/>
    <property type="match status" value="1"/>
</dbReference>
<accession>A0ABP4WZP5</accession>
<keyword evidence="2" id="KW-1185">Reference proteome</keyword>
<proteinExistence type="predicted"/>
<reference evidence="2" key="1">
    <citation type="journal article" date="2019" name="Int. J. Syst. Evol. Microbiol.">
        <title>The Global Catalogue of Microorganisms (GCM) 10K type strain sequencing project: providing services to taxonomists for standard genome sequencing and annotation.</title>
        <authorList>
            <consortium name="The Broad Institute Genomics Platform"/>
            <consortium name="The Broad Institute Genome Sequencing Center for Infectious Disease"/>
            <person name="Wu L."/>
            <person name="Ma J."/>
        </authorList>
    </citation>
    <scope>NUCLEOTIDE SEQUENCE [LARGE SCALE GENOMIC DNA]</scope>
    <source>
        <strain evidence="2">JCM 15591</strain>
    </source>
</reference>
<dbReference type="Proteomes" id="UP001501475">
    <property type="component" value="Unassembled WGS sequence"/>
</dbReference>
<evidence type="ECO:0000313" key="2">
    <source>
        <dbReference type="Proteomes" id="UP001501475"/>
    </source>
</evidence>
<gene>
    <name evidence="1" type="ORF">GCM10009810_27060</name>
</gene>
<dbReference type="SUPFAM" id="SSF56112">
    <property type="entry name" value="Protein kinase-like (PK-like)"/>
    <property type="match status" value="1"/>
</dbReference>
<comment type="caution">
    <text evidence="1">The sequence shown here is derived from an EMBL/GenBank/DDBJ whole genome shotgun (WGS) entry which is preliminary data.</text>
</comment>
<sequence>MPHVPIPESFRATIAGRAPEPEVSGADWLRRLPALIEASLGRWDLVPDGEVQHGECALVVPVRLRGNDFRAQTPDGSAILKLTWPHGEARLEHLALRDWSGRGAVRLLAAEPTAYVLLLERLAPRALTEVSILEACEVIGTLVNTLDRPAGPQYERLSAKGARWREVLAQGTPLVPRRLTEQASATLGHLLDGEVEGRLVHEDLHDANVLAPLDPARGQWLAIDPKPVSGEWPYAVAPIVWNRAEATAAAHNPRMHVRLRADIVADAAGLDPDRVAAWTLVRLVINAVWAASFAPQSNAFRARMIMLAKAFTG</sequence>
<dbReference type="InterPro" id="IPR006748">
    <property type="entry name" value="NH2Glyco/OHUrea_AB-resist_kin"/>
</dbReference>
<dbReference type="InterPro" id="IPR011009">
    <property type="entry name" value="Kinase-like_dom_sf"/>
</dbReference>
<name>A0ABP4WZP5_9MICO</name>